<evidence type="ECO:0000256" key="1">
    <source>
        <dbReference type="SAM" id="MobiDB-lite"/>
    </source>
</evidence>
<organism evidence="2 3">
    <name type="scientific">Mucuna pruriens</name>
    <name type="common">Velvet bean</name>
    <name type="synonym">Dolichos pruriens</name>
    <dbReference type="NCBI Taxonomy" id="157652"/>
    <lineage>
        <taxon>Eukaryota</taxon>
        <taxon>Viridiplantae</taxon>
        <taxon>Streptophyta</taxon>
        <taxon>Embryophyta</taxon>
        <taxon>Tracheophyta</taxon>
        <taxon>Spermatophyta</taxon>
        <taxon>Magnoliopsida</taxon>
        <taxon>eudicotyledons</taxon>
        <taxon>Gunneridae</taxon>
        <taxon>Pentapetalae</taxon>
        <taxon>rosids</taxon>
        <taxon>fabids</taxon>
        <taxon>Fabales</taxon>
        <taxon>Fabaceae</taxon>
        <taxon>Papilionoideae</taxon>
        <taxon>50 kb inversion clade</taxon>
        <taxon>NPAAA clade</taxon>
        <taxon>indigoferoid/millettioid clade</taxon>
        <taxon>Phaseoleae</taxon>
        <taxon>Mucuna</taxon>
    </lineage>
</organism>
<keyword evidence="3" id="KW-1185">Reference proteome</keyword>
<name>A0A371G360_MUCPR</name>
<dbReference type="EMBL" id="QJKJ01006899">
    <property type="protein sequence ID" value="RDX84972.1"/>
    <property type="molecule type" value="Genomic_DNA"/>
</dbReference>
<feature type="region of interest" description="Disordered" evidence="1">
    <location>
        <begin position="141"/>
        <end position="164"/>
    </location>
</feature>
<reference evidence="2" key="1">
    <citation type="submission" date="2018-05" db="EMBL/GenBank/DDBJ databases">
        <title>Draft genome of Mucuna pruriens seed.</title>
        <authorList>
            <person name="Nnadi N.E."/>
            <person name="Vos R."/>
            <person name="Hasami M.H."/>
            <person name="Devisetty U.K."/>
            <person name="Aguiy J.C."/>
        </authorList>
    </citation>
    <scope>NUCLEOTIDE SEQUENCE [LARGE SCALE GENOMIC DNA]</scope>
    <source>
        <strain evidence="2">JCA_2017</strain>
    </source>
</reference>
<dbReference type="OrthoDB" id="1933601at2759"/>
<feature type="non-terminal residue" evidence="2">
    <location>
        <position position="1"/>
    </location>
</feature>
<dbReference type="PANTHER" id="PTHR46023">
    <property type="entry name" value="LIPASE CLASS 3 PROTEIN-LIKE"/>
    <property type="match status" value="1"/>
</dbReference>
<protein>
    <submittedName>
        <fullName evidence="2">Uncharacterized protein</fullName>
    </submittedName>
</protein>
<comment type="caution">
    <text evidence="2">The sequence shown here is derived from an EMBL/GenBank/DDBJ whole genome shotgun (WGS) entry which is preliminary data.</text>
</comment>
<gene>
    <name evidence="2" type="ORF">CR513_33903</name>
</gene>
<dbReference type="STRING" id="157652.A0A371G360"/>
<dbReference type="AlphaFoldDB" id="A0A371G360"/>
<sequence length="258" mass="28811">MVTGWPCAGAACMTLELAEFGKSFIISIINGYDMVPTLSASSVHDFISEGRIRRKKILNAARNSITAIGSRLVNRGTQRDPNSLYLKVVMKHKQRTRSLLPWYHREKIVTLSSSKSDNLAEASRLSETSCESFLAEELIITESTTDEEGSKSSSEGSDHDDIDEEEQHISATHNVNTPTVCDIPDDELLNQLKELELETMDDIPDIYAQEKETAITKDIIEEEINDQVVHNKESAGVVTSDNLNRHVLYPPGRIMHIV</sequence>
<evidence type="ECO:0000313" key="2">
    <source>
        <dbReference type="EMBL" id="RDX84972.1"/>
    </source>
</evidence>
<accession>A0A371G360</accession>
<proteinExistence type="predicted"/>
<evidence type="ECO:0000313" key="3">
    <source>
        <dbReference type="Proteomes" id="UP000257109"/>
    </source>
</evidence>
<dbReference type="Proteomes" id="UP000257109">
    <property type="component" value="Unassembled WGS sequence"/>
</dbReference>
<dbReference type="PANTHER" id="PTHR46023:SF6">
    <property type="entry name" value="LIPASE CLASS 3 FAMILY PROTEIN"/>
    <property type="match status" value="1"/>
</dbReference>